<proteinExistence type="predicted"/>
<name>A0A839F1H5_9GAMM</name>
<organism evidence="2 3">
    <name type="scientific">Dokdonella fugitiva</name>
    <dbReference type="NCBI Taxonomy" id="328517"/>
    <lineage>
        <taxon>Bacteria</taxon>
        <taxon>Pseudomonadati</taxon>
        <taxon>Pseudomonadota</taxon>
        <taxon>Gammaproteobacteria</taxon>
        <taxon>Lysobacterales</taxon>
        <taxon>Rhodanobacteraceae</taxon>
        <taxon>Dokdonella</taxon>
    </lineage>
</organism>
<evidence type="ECO:0000313" key="3">
    <source>
        <dbReference type="Proteomes" id="UP000550401"/>
    </source>
</evidence>
<accession>A0A839F1H5</accession>
<keyword evidence="3" id="KW-1185">Reference proteome</keyword>
<gene>
    <name evidence="2" type="ORF">FHW12_004202</name>
</gene>
<evidence type="ECO:0000313" key="2">
    <source>
        <dbReference type="EMBL" id="MBA8889955.1"/>
    </source>
</evidence>
<dbReference type="Proteomes" id="UP000550401">
    <property type="component" value="Unassembled WGS sequence"/>
</dbReference>
<comment type="caution">
    <text evidence="2">The sequence shown here is derived from an EMBL/GenBank/DDBJ whole genome shotgun (WGS) entry which is preliminary data.</text>
</comment>
<dbReference type="RefSeq" id="WP_220484591.1">
    <property type="nucleotide sequence ID" value="NZ_JACGXL010000009.1"/>
</dbReference>
<dbReference type="Pfam" id="PF13699">
    <property type="entry name" value="eCIS_core"/>
    <property type="match status" value="1"/>
</dbReference>
<evidence type="ECO:0000259" key="1">
    <source>
        <dbReference type="Pfam" id="PF13699"/>
    </source>
</evidence>
<dbReference type="EMBL" id="JACGXL010000009">
    <property type="protein sequence ID" value="MBA8889955.1"/>
    <property type="molecule type" value="Genomic_DNA"/>
</dbReference>
<protein>
    <recommendedName>
        <fullName evidence="1">eCIS core domain-containing protein</fullName>
    </recommendedName>
</protein>
<feature type="domain" description="eCIS core" evidence="1">
    <location>
        <begin position="15"/>
        <end position="91"/>
    </location>
</feature>
<dbReference type="InterPro" id="IPR025295">
    <property type="entry name" value="eCIS_core_dom"/>
</dbReference>
<sequence length="825" mass="89815">MPREARDVLATPGVPLDAPLADAFGRRFDHDFSGVRLHTDATAAAAAQALDANAFTAGRHIVFGAGRHRPESGDGLHLLAHELAHVVQQSHLRDAHVRVLGVGAAASQAEVEAHRAAALVTRGGRARVARVAEPLIQRDGPASKQGNNAPAPVVPPFESFKELWNRFEDLRQAGRDREAEALAPAIVGSLMGDDVIAHAGDLVHWLLARGLRALALQALGHLETVWWIRFVADKPAAAKAAGWFDRSSAQDLIAEAETSVAANDHTMAFELLGVAYLMLQIQYLMLSDARIRSLNDLMQTQRRSAAPGSRAFDVPIARIITYSQIGGLLADMRKILAFYSVREREATAKGLTLDATRFAMLGARLRQRIRDRYLISGDGDAQRGVTMEATLGDDRRRGPGYDLHGARGPDEFVTPLPGEPLPDELGTHPTYSASMDDVFARVGGQEDFLTQLLAHPEIRRRFGSRRIDMNDDATRYAVWSEMLAVFQRQPTAGCSNALCSLLRLIERYLQNFTVHTGYNIDDFGTSYLNRPFPEDLLGRVVRDCGVYAVTVAYEVYRSARAAKPQVPVHLQLFNTLEHFMLVVHDDTTHEHYVVSNDQIIGPRTGNPVGSVATTYAGVMGHPFGVSAAGSSQQLGIDLSDAAFRARLWQSYETGARLALDAGKPPPGNTRPAGERTHEAYKGYYDAMTRFDAAAQASHAQLEQLMATFAQAPATRMRAVDAALPQLDRAGTAMAAIIDAIVSSPRIGLRPGPNLPMQREALLTAPTGVPVQPLARIGKALMFAERNGHALTKDETVLLAWLRKSPFPSLSSELATYDAAGRPPRF</sequence>
<dbReference type="AlphaFoldDB" id="A0A839F1H5"/>
<reference evidence="2 3" key="1">
    <citation type="submission" date="2020-07" db="EMBL/GenBank/DDBJ databases">
        <title>Genomic Encyclopedia of Type Strains, Phase IV (KMG-V): Genome sequencing to study the core and pangenomes of soil and plant-associated prokaryotes.</title>
        <authorList>
            <person name="Whitman W."/>
        </authorList>
    </citation>
    <scope>NUCLEOTIDE SEQUENCE [LARGE SCALE GENOMIC DNA]</scope>
    <source>
        <strain evidence="2 3">RH2WT43</strain>
    </source>
</reference>